<dbReference type="GO" id="GO:0005509">
    <property type="term" value="F:calcium ion binding"/>
    <property type="evidence" value="ECO:0007669"/>
    <property type="project" value="InterPro"/>
</dbReference>
<name>A0A0A9WX73_LYGHE</name>
<reference evidence="5" key="1">
    <citation type="journal article" date="2014" name="PLoS ONE">
        <title>Transcriptome-Based Identification of ABC Transporters in the Western Tarnished Plant Bug Lygus hesperus.</title>
        <authorList>
            <person name="Hull J.J."/>
            <person name="Chaney K."/>
            <person name="Geib S.M."/>
            <person name="Fabrick J.A."/>
            <person name="Brent C.S."/>
            <person name="Walsh D."/>
            <person name="Lavine L.C."/>
        </authorList>
    </citation>
    <scope>NUCLEOTIDE SEQUENCE</scope>
</reference>
<reference evidence="6" key="3">
    <citation type="journal article" date="2016" name="Gigascience">
        <title>De novo construction of an expanded transcriptome assembly for the western tarnished plant bug, Lygus hesperus.</title>
        <authorList>
            <person name="Tassone E.E."/>
            <person name="Geib S.M."/>
            <person name="Hall B."/>
            <person name="Fabrick J.A."/>
            <person name="Brent C.S."/>
            <person name="Hull J.J."/>
        </authorList>
    </citation>
    <scope>NUCLEOTIDE SEQUENCE</scope>
</reference>
<evidence type="ECO:0000313" key="5">
    <source>
        <dbReference type="EMBL" id="JAG09460.1"/>
    </source>
</evidence>
<dbReference type="PANTHER" id="PTHR34524:SF16">
    <property type="entry name" value="PROTEIN, PUTATIVE-RELATED"/>
    <property type="match status" value="1"/>
</dbReference>
<keyword evidence="2" id="KW-0677">Repeat</keyword>
<evidence type="ECO:0000256" key="1">
    <source>
        <dbReference type="ARBA" id="ARBA00022723"/>
    </source>
</evidence>
<reference evidence="5" key="2">
    <citation type="submission" date="2014-07" db="EMBL/GenBank/DDBJ databases">
        <authorList>
            <person name="Hull J."/>
        </authorList>
    </citation>
    <scope>NUCLEOTIDE SEQUENCE</scope>
</reference>
<evidence type="ECO:0000256" key="2">
    <source>
        <dbReference type="ARBA" id="ARBA00022737"/>
    </source>
</evidence>
<dbReference type="InterPro" id="IPR002048">
    <property type="entry name" value="EF_hand_dom"/>
</dbReference>
<dbReference type="InterPro" id="IPR011992">
    <property type="entry name" value="EF-hand-dom_pair"/>
</dbReference>
<evidence type="ECO:0000313" key="6">
    <source>
        <dbReference type="EMBL" id="JAQ14716.1"/>
    </source>
</evidence>
<protein>
    <submittedName>
        <fullName evidence="5">Crustacean calcium-binding protein 23</fullName>
    </submittedName>
</protein>
<feature type="domain" description="EF-hand" evidence="4">
    <location>
        <begin position="59"/>
        <end position="94"/>
    </location>
</feature>
<gene>
    <name evidence="5" type="primary">CCB23</name>
    <name evidence="5" type="ORF">CM83_19349</name>
    <name evidence="6" type="ORF">g.19458</name>
</gene>
<accession>A0A0A9WX73</accession>
<evidence type="ECO:0000256" key="3">
    <source>
        <dbReference type="ARBA" id="ARBA00022837"/>
    </source>
</evidence>
<dbReference type="EMBL" id="GDHC01003913">
    <property type="protein sequence ID" value="JAQ14716.1"/>
    <property type="molecule type" value="Transcribed_RNA"/>
</dbReference>
<dbReference type="InterPro" id="IPR051581">
    <property type="entry name" value="Ca-bind"/>
</dbReference>
<dbReference type="AlphaFoldDB" id="A0A0A9WX73"/>
<dbReference type="EMBL" id="GBHO01034144">
    <property type="protein sequence ID" value="JAG09460.1"/>
    <property type="molecule type" value="Transcribed_RNA"/>
</dbReference>
<evidence type="ECO:0000259" key="4">
    <source>
        <dbReference type="PROSITE" id="PS50222"/>
    </source>
</evidence>
<dbReference type="Gene3D" id="1.10.238.10">
    <property type="entry name" value="EF-hand"/>
    <property type="match status" value="1"/>
</dbReference>
<dbReference type="SUPFAM" id="SSF47473">
    <property type="entry name" value="EF-hand"/>
    <property type="match status" value="1"/>
</dbReference>
<dbReference type="PROSITE" id="PS50222">
    <property type="entry name" value="EF_HAND_2"/>
    <property type="match status" value="1"/>
</dbReference>
<keyword evidence="3" id="KW-0106">Calcium</keyword>
<proteinExistence type="predicted"/>
<dbReference type="PANTHER" id="PTHR34524">
    <property type="entry name" value="CALCYPHOSIN"/>
    <property type="match status" value="1"/>
</dbReference>
<sequence>MQTIDDVARLIFNNFPQESLRDAAYNVSLGKSAACVDASWRVIDYDVFMDAVRGHMNAARKSVVLDTFYRMDFDNDGYLKIHEIQALFNAQKHPVVVSDGLYTAEKLLRWFLSVWDCDNSTKQHGLVPLCEFFDYYNGLSATIDDDDVFISIVRTS</sequence>
<organism evidence="5">
    <name type="scientific">Lygus hesperus</name>
    <name type="common">Western plant bug</name>
    <dbReference type="NCBI Taxonomy" id="30085"/>
    <lineage>
        <taxon>Eukaryota</taxon>
        <taxon>Metazoa</taxon>
        <taxon>Ecdysozoa</taxon>
        <taxon>Arthropoda</taxon>
        <taxon>Hexapoda</taxon>
        <taxon>Insecta</taxon>
        <taxon>Pterygota</taxon>
        <taxon>Neoptera</taxon>
        <taxon>Paraneoptera</taxon>
        <taxon>Hemiptera</taxon>
        <taxon>Heteroptera</taxon>
        <taxon>Panheteroptera</taxon>
        <taxon>Cimicomorpha</taxon>
        <taxon>Miridae</taxon>
        <taxon>Mirini</taxon>
        <taxon>Lygus</taxon>
    </lineage>
</organism>
<keyword evidence="1" id="KW-0479">Metal-binding</keyword>